<accession>A0A3B7MHT1</accession>
<reference evidence="5 6" key="1">
    <citation type="submission" date="2018-09" db="EMBL/GenBank/DDBJ databases">
        <title>Genome sequencing of strain 6GH32-13.</title>
        <authorList>
            <person name="Weon H.-Y."/>
            <person name="Heo J."/>
            <person name="Kwon S.-W."/>
        </authorList>
    </citation>
    <scope>NUCLEOTIDE SEQUENCE [LARGE SCALE GENOMIC DNA]</scope>
    <source>
        <strain evidence="5 6">5GH32-13</strain>
    </source>
</reference>
<proteinExistence type="predicted"/>
<dbReference type="PROSITE" id="PS01124">
    <property type="entry name" value="HTH_ARAC_FAMILY_2"/>
    <property type="match status" value="1"/>
</dbReference>
<dbReference type="InterPro" id="IPR009057">
    <property type="entry name" value="Homeodomain-like_sf"/>
</dbReference>
<dbReference type="GO" id="GO:0046872">
    <property type="term" value="F:metal ion binding"/>
    <property type="evidence" value="ECO:0007669"/>
    <property type="project" value="InterPro"/>
</dbReference>
<dbReference type="Proteomes" id="UP000263900">
    <property type="component" value="Chromosome"/>
</dbReference>
<dbReference type="InterPro" id="IPR018060">
    <property type="entry name" value="HTH_AraC"/>
</dbReference>
<evidence type="ECO:0000259" key="4">
    <source>
        <dbReference type="PROSITE" id="PS01124"/>
    </source>
</evidence>
<evidence type="ECO:0000256" key="3">
    <source>
        <dbReference type="ARBA" id="ARBA00023163"/>
    </source>
</evidence>
<dbReference type="SUPFAM" id="SSF46689">
    <property type="entry name" value="Homeodomain-like"/>
    <property type="match status" value="1"/>
</dbReference>
<dbReference type="SUPFAM" id="SSF55008">
    <property type="entry name" value="HMA, heavy metal-associated domain"/>
    <property type="match status" value="1"/>
</dbReference>
<evidence type="ECO:0000256" key="1">
    <source>
        <dbReference type="ARBA" id="ARBA00023015"/>
    </source>
</evidence>
<sequence>MHLYIKNMVCDRCVLVVQQQLDKLGLTYNNIQRGEVELTHTPTTLQLQTLRTDLHALGFELLDNKKSTTVEKIKNTIIQLIHHAGNNAMPLKLSVLLEEKLQLDYHYLTTLFSSVEGVTIEKYAILQRIEKAKELLMYDELSLGQIAGQLGYSSVQHLSQQFKKITGLTPSHFKQLKENKRTPLDKV</sequence>
<dbReference type="EMBL" id="CP032157">
    <property type="protein sequence ID" value="AXY72656.1"/>
    <property type="molecule type" value="Genomic_DNA"/>
</dbReference>
<evidence type="ECO:0000313" key="6">
    <source>
        <dbReference type="Proteomes" id="UP000263900"/>
    </source>
</evidence>
<evidence type="ECO:0000256" key="2">
    <source>
        <dbReference type="ARBA" id="ARBA00023125"/>
    </source>
</evidence>
<organism evidence="5 6">
    <name type="scientific">Paraflavitalea soli</name>
    <dbReference type="NCBI Taxonomy" id="2315862"/>
    <lineage>
        <taxon>Bacteria</taxon>
        <taxon>Pseudomonadati</taxon>
        <taxon>Bacteroidota</taxon>
        <taxon>Chitinophagia</taxon>
        <taxon>Chitinophagales</taxon>
        <taxon>Chitinophagaceae</taxon>
        <taxon>Paraflavitalea</taxon>
    </lineage>
</organism>
<keyword evidence="3" id="KW-0804">Transcription</keyword>
<keyword evidence="2" id="KW-0238">DNA-binding</keyword>
<dbReference type="Pfam" id="PF12833">
    <property type="entry name" value="HTH_18"/>
    <property type="match status" value="1"/>
</dbReference>
<dbReference type="Gene3D" id="1.10.10.60">
    <property type="entry name" value="Homeodomain-like"/>
    <property type="match status" value="2"/>
</dbReference>
<dbReference type="AlphaFoldDB" id="A0A3B7MHT1"/>
<name>A0A3B7MHT1_9BACT</name>
<dbReference type="OrthoDB" id="952277at2"/>
<dbReference type="GO" id="GO:0003700">
    <property type="term" value="F:DNA-binding transcription factor activity"/>
    <property type="evidence" value="ECO:0007669"/>
    <property type="project" value="InterPro"/>
</dbReference>
<protein>
    <submittedName>
        <fullName evidence="5">AraC family transcriptional regulator</fullName>
    </submittedName>
</protein>
<dbReference type="KEGG" id="pseg:D3H65_01110"/>
<dbReference type="PANTHER" id="PTHR43280">
    <property type="entry name" value="ARAC-FAMILY TRANSCRIPTIONAL REGULATOR"/>
    <property type="match status" value="1"/>
</dbReference>
<dbReference type="PANTHER" id="PTHR43280:SF28">
    <property type="entry name" value="HTH-TYPE TRANSCRIPTIONAL ACTIVATOR RHAS"/>
    <property type="match status" value="1"/>
</dbReference>
<dbReference type="InterPro" id="IPR036163">
    <property type="entry name" value="HMA_dom_sf"/>
</dbReference>
<keyword evidence="6" id="KW-1185">Reference proteome</keyword>
<keyword evidence="1" id="KW-0805">Transcription regulation</keyword>
<dbReference type="GO" id="GO:0043565">
    <property type="term" value="F:sequence-specific DNA binding"/>
    <property type="evidence" value="ECO:0007669"/>
    <property type="project" value="InterPro"/>
</dbReference>
<evidence type="ECO:0000313" key="5">
    <source>
        <dbReference type="EMBL" id="AXY72656.1"/>
    </source>
</evidence>
<dbReference type="SMART" id="SM00342">
    <property type="entry name" value="HTH_ARAC"/>
    <property type="match status" value="1"/>
</dbReference>
<dbReference type="RefSeq" id="WP_119048494.1">
    <property type="nucleotide sequence ID" value="NZ_CP032157.1"/>
</dbReference>
<gene>
    <name evidence="5" type="ORF">D3H65_01110</name>
</gene>
<feature type="domain" description="HTH araC/xylS-type" evidence="4">
    <location>
        <begin position="97"/>
        <end position="176"/>
    </location>
</feature>